<dbReference type="AlphaFoldDB" id="A0A915IQ43"/>
<accession>A0A915IQ43</accession>
<sequence length="88" mass="9726">MLLRKDLENKGFTAGKRLLNNGSLTLSASTKSPHNTFMPECGMVHLPTKDDRNLQAYVLCAATMYLEVIVVVDDLFSNDFCIVETSTA</sequence>
<reference evidence="2" key="1">
    <citation type="submission" date="2022-11" db="UniProtKB">
        <authorList>
            <consortium name="WormBaseParasite"/>
        </authorList>
    </citation>
    <scope>IDENTIFICATION</scope>
</reference>
<proteinExistence type="predicted"/>
<protein>
    <submittedName>
        <fullName evidence="2">Uncharacterized protein</fullName>
    </submittedName>
</protein>
<keyword evidence="1" id="KW-1185">Reference proteome</keyword>
<evidence type="ECO:0000313" key="1">
    <source>
        <dbReference type="Proteomes" id="UP000887565"/>
    </source>
</evidence>
<name>A0A915IQ43_ROMCU</name>
<organism evidence="1 2">
    <name type="scientific">Romanomermis culicivorax</name>
    <name type="common">Nematode worm</name>
    <dbReference type="NCBI Taxonomy" id="13658"/>
    <lineage>
        <taxon>Eukaryota</taxon>
        <taxon>Metazoa</taxon>
        <taxon>Ecdysozoa</taxon>
        <taxon>Nematoda</taxon>
        <taxon>Enoplea</taxon>
        <taxon>Dorylaimia</taxon>
        <taxon>Mermithida</taxon>
        <taxon>Mermithoidea</taxon>
        <taxon>Mermithidae</taxon>
        <taxon>Romanomermis</taxon>
    </lineage>
</organism>
<dbReference type="WBParaSite" id="nRc.2.0.1.t15539-RA">
    <property type="protein sequence ID" value="nRc.2.0.1.t15539-RA"/>
    <property type="gene ID" value="nRc.2.0.1.g15539"/>
</dbReference>
<evidence type="ECO:0000313" key="2">
    <source>
        <dbReference type="WBParaSite" id="nRc.2.0.1.t15539-RA"/>
    </source>
</evidence>
<dbReference type="Proteomes" id="UP000887565">
    <property type="component" value="Unplaced"/>
</dbReference>